<dbReference type="Pfam" id="PF17238">
    <property type="entry name" value="NUP160_helical_2"/>
    <property type="match status" value="1"/>
</dbReference>
<evidence type="ECO:0000313" key="8">
    <source>
        <dbReference type="EMBL" id="KAK0591184.1"/>
    </source>
</evidence>
<keyword evidence="9" id="KW-1185">Reference proteome</keyword>
<dbReference type="GO" id="GO:0005643">
    <property type="term" value="C:nuclear pore"/>
    <property type="evidence" value="ECO:0007669"/>
    <property type="project" value="TreeGrafter"/>
</dbReference>
<dbReference type="Pfam" id="PF11715">
    <property type="entry name" value="Beta-prop_Nup120_160"/>
    <property type="match status" value="2"/>
</dbReference>
<dbReference type="PANTHER" id="PTHR21286:SF0">
    <property type="entry name" value="NUCLEAR PORE COMPLEX PROTEIN NUP160"/>
    <property type="match status" value="1"/>
</dbReference>
<feature type="domain" description="NUP160 middle TPR" evidence="7">
    <location>
        <begin position="890"/>
        <end position="1141"/>
    </location>
</feature>
<evidence type="ECO:0000259" key="4">
    <source>
        <dbReference type="Pfam" id="PF11715"/>
    </source>
</evidence>
<dbReference type="EMBL" id="JAUESC010000381">
    <property type="protein sequence ID" value="KAK0591184.1"/>
    <property type="molecule type" value="Genomic_DNA"/>
</dbReference>
<feature type="domain" description="NUP160 helical" evidence="5">
    <location>
        <begin position="518"/>
        <end position="710"/>
    </location>
</feature>
<keyword evidence="2" id="KW-0813">Transport</keyword>
<dbReference type="InterPro" id="IPR059141">
    <property type="entry name" value="Beta-prop_Nup120_160"/>
</dbReference>
<comment type="subcellular location">
    <subcellularLocation>
        <location evidence="1">Nucleus</location>
    </subcellularLocation>
</comment>
<dbReference type="InterPro" id="IPR056536">
    <property type="entry name" value="TPR_NUP160_C"/>
</dbReference>
<dbReference type="InterPro" id="IPR021717">
    <property type="entry name" value="Nucleoporin_Nup160"/>
</dbReference>
<reference evidence="8" key="2">
    <citation type="submission" date="2023-06" db="EMBL/GenBank/DDBJ databases">
        <authorList>
            <person name="Swenson N.G."/>
            <person name="Wegrzyn J.L."/>
            <person name="Mcevoy S.L."/>
        </authorList>
    </citation>
    <scope>NUCLEOTIDE SEQUENCE</scope>
    <source>
        <strain evidence="8">NS2018</strain>
        <tissue evidence="8">Leaf</tissue>
    </source>
</reference>
<organism evidence="8 9">
    <name type="scientific">Acer saccharum</name>
    <name type="common">Sugar maple</name>
    <dbReference type="NCBI Taxonomy" id="4024"/>
    <lineage>
        <taxon>Eukaryota</taxon>
        <taxon>Viridiplantae</taxon>
        <taxon>Streptophyta</taxon>
        <taxon>Embryophyta</taxon>
        <taxon>Tracheophyta</taxon>
        <taxon>Spermatophyta</taxon>
        <taxon>Magnoliopsida</taxon>
        <taxon>eudicotyledons</taxon>
        <taxon>Gunneridae</taxon>
        <taxon>Pentapetalae</taxon>
        <taxon>rosids</taxon>
        <taxon>malvids</taxon>
        <taxon>Sapindales</taxon>
        <taxon>Sapindaceae</taxon>
        <taxon>Hippocastanoideae</taxon>
        <taxon>Acereae</taxon>
        <taxon>Acer</taxon>
    </lineage>
</organism>
<dbReference type="Pfam" id="PF23347">
    <property type="entry name" value="TPR_Nup160_C"/>
    <property type="match status" value="1"/>
</dbReference>
<proteinExistence type="predicted"/>
<evidence type="ECO:0000256" key="1">
    <source>
        <dbReference type="ARBA" id="ARBA00004123"/>
    </source>
</evidence>
<evidence type="ECO:0008006" key="10">
    <source>
        <dbReference type="Google" id="ProtNLM"/>
    </source>
</evidence>
<dbReference type="SUPFAM" id="SSF50978">
    <property type="entry name" value="WD40 repeat-like"/>
    <property type="match status" value="1"/>
</dbReference>
<evidence type="ECO:0000256" key="2">
    <source>
        <dbReference type="ARBA" id="ARBA00022448"/>
    </source>
</evidence>
<name>A0AA39SGU2_ACESA</name>
<evidence type="ECO:0000259" key="7">
    <source>
        <dbReference type="Pfam" id="PF23354"/>
    </source>
</evidence>
<dbReference type="Pfam" id="PF23354">
    <property type="entry name" value="TPR_NUP160_120_M"/>
    <property type="match status" value="1"/>
</dbReference>
<dbReference type="InterPro" id="IPR056535">
    <property type="entry name" value="TPR_NUP160_M"/>
</dbReference>
<evidence type="ECO:0000259" key="5">
    <source>
        <dbReference type="Pfam" id="PF17238"/>
    </source>
</evidence>
<evidence type="ECO:0000259" key="6">
    <source>
        <dbReference type="Pfam" id="PF23347"/>
    </source>
</evidence>
<dbReference type="InterPro" id="IPR036322">
    <property type="entry name" value="WD40_repeat_dom_sf"/>
</dbReference>
<dbReference type="PANTHER" id="PTHR21286">
    <property type="entry name" value="NUCLEAR PORE COMPLEX PROTEIN NUP160"/>
    <property type="match status" value="1"/>
</dbReference>
<feature type="domain" description="Nucleoporin Nup120/160 beta-propeller" evidence="4">
    <location>
        <begin position="310"/>
        <end position="501"/>
    </location>
</feature>
<comment type="caution">
    <text evidence="8">The sequence shown here is derived from an EMBL/GenBank/DDBJ whole genome shotgun (WGS) entry which is preliminary data.</text>
</comment>
<dbReference type="Proteomes" id="UP001168877">
    <property type="component" value="Unassembled WGS sequence"/>
</dbReference>
<accession>A0AA39SGU2</accession>
<evidence type="ECO:0000256" key="3">
    <source>
        <dbReference type="ARBA" id="ARBA00023242"/>
    </source>
</evidence>
<reference evidence="8" key="1">
    <citation type="journal article" date="2022" name="Plant J.">
        <title>Strategies of tolerance reflected in two North American maple genomes.</title>
        <authorList>
            <person name="McEvoy S.L."/>
            <person name="Sezen U.U."/>
            <person name="Trouern-Trend A."/>
            <person name="McMahon S.M."/>
            <person name="Schaberg P.G."/>
            <person name="Yang J."/>
            <person name="Wegrzyn J.L."/>
            <person name="Swenson N.G."/>
        </authorList>
    </citation>
    <scope>NUCLEOTIDE SEQUENCE</scope>
    <source>
        <strain evidence="8">NS2018</strain>
    </source>
</reference>
<feature type="domain" description="Nucleoporin Nup120/160 beta-propeller" evidence="4">
    <location>
        <begin position="59"/>
        <end position="245"/>
    </location>
</feature>
<protein>
    <recommendedName>
        <fullName evidence="10">Nuclear pore complex protein NUP160 domain-containing protein</fullName>
    </recommendedName>
</protein>
<sequence>MESKWRLAGTEVPIIGSDSVKWIELSISSSSSCNDNDWSAVGPLTEDCASCSVVGDPYVWRIHKSFPNALELLQLSPSQAFPIVGLRFVFPHPLSPFAFLSQNSSSKNSYSLYAFTVSGLAFLLNLSHFSSYESSSVFPSQHLLEFNLQQYGPITSVAAMPGCLVLGRNDGSIFSFQLGILHPTHPGFVHQLLDDSGIGRFWSLMSRGRMVGAVKDLVVSEVQGKKLLFVLHSDLTLRVWDLSSRAESIRLWLGDTNSSASIIPLAILHRHTAEVGMEIICVNSLRCSLGDRLILSLESSLQNIYLEGGYIDIKLTSDKIWILKDSGLVFYSLFHANVAVEEASFYTLQEEFVADQLFQSSEHSSDDLLSITISIVTSVKDDIVPFVSSIFLRRLLQPGVHHNIVLRATLLDYNRHFTDSEFQSLTIDGFRKEIISLIEHEDAAESPLSIFCGWKSFCTRYFHHWCKNNEPYGLFVQSSTGVVGLLRKNSVSAFRSPENIELLIDGPSDELGELASFGLDLSGGDSVREILFQVLQCIISISQQLGKTASAVFYESFVGTMVTFEETVSRLLKILEIGYSSSVMALNIPHIGADVSREKELADHKNLRKFSIDMLLSLQTLSKEAASWHKVLNIIESYLQFFVPRKIIQHLNAETVFSVSTSIVVQATSQIAKVMFEAALDVLLFLRYLVNISGQISMLHDDISRIQLELIPMIQEIVFEWLIILFFGITPSESPSIEDFSSQLSSLQIDSNIGKRSWSENHGKCHFTLAFILQLIIQGSSGDPSLMSLRSLPNPQDVTSSIRGFTSWIIWGEMGEESSSFLRRSTQLALILLQHGQYDAVEYLLTIVEANSQKEKIFRSVQDTGGDWCILQHLLGFCLLAEAQCGLHGILREKKVSAAVRCFFRASSGQGASQALQSLSHKAGLPHLALDGCLSFAAWKLHYYQWVMQMFEQYNASEGACQFALAALEQVDEALSVKDDCGSGNPLNESTTTLKGQLWANVFKFTLDLNLLHDAYCAIISNPDEERKYICLRRFVIVLYEQKATKFLCDGKLPFIGLAEKIERELAWKAERSDVLAKPNPYKLLYAFEMERHNWRRAASYIYLYSVRLRTEPVPKDHHQILFVLQERLNGLSTAINALLLVRPAYAWIDPLLGGNSSMNEHYPNKRAKKLVTEQFNGDDVHPQRLQSYIDVEKLEKEFVLTSAEYLLSMANVKWKFTGVDQAPSDLVDLLVQENLYDMVFTVLLKFWKGSGLKRELERVSSAMSLKCCPIEVGSIMVGNDFKTHGLLLTSSKDEVVVRSSPDTVPSVHQYKGNGQWETLELYLEKYKEFHARLPIIVAETLLCTDLQIELPLWLVHMFKDGQRERSWGMTGQESSPSSLFRLYVEYGRYTEATNLLLECIDSFASMRPADIINRKRPFSVWFPYTAIGRLWCQLEESIKSGYMVNQCDKLKKLLHGALLNHLKLLKLDLDDAISSASG</sequence>
<feature type="domain" description="NUP160 C-terminal TPR" evidence="6">
    <location>
        <begin position="1192"/>
        <end position="1454"/>
    </location>
</feature>
<dbReference type="GO" id="GO:0017056">
    <property type="term" value="F:structural constituent of nuclear pore"/>
    <property type="evidence" value="ECO:0007669"/>
    <property type="project" value="TreeGrafter"/>
</dbReference>
<keyword evidence="3" id="KW-0539">Nucleus</keyword>
<gene>
    <name evidence="8" type="ORF">LWI29_036588</name>
</gene>
<evidence type="ECO:0000313" key="9">
    <source>
        <dbReference type="Proteomes" id="UP001168877"/>
    </source>
</evidence>
<dbReference type="InterPro" id="IPR035192">
    <property type="entry name" value="NUP160_hel_plant"/>
</dbReference>